<gene>
    <name evidence="2" type="ORF">DPM19_31685</name>
</gene>
<comment type="caution">
    <text evidence="2">The sequence shown here is derived from an EMBL/GenBank/DDBJ whole genome shotgun (WGS) entry which is preliminary data.</text>
</comment>
<dbReference type="Pfam" id="PF01966">
    <property type="entry name" value="HD"/>
    <property type="match status" value="1"/>
</dbReference>
<dbReference type="CDD" id="cd00077">
    <property type="entry name" value="HDc"/>
    <property type="match status" value="1"/>
</dbReference>
<reference evidence="2 3" key="1">
    <citation type="submission" date="2018-06" db="EMBL/GenBank/DDBJ databases">
        <title>Actinomadura craniellae sp. nov. isolated from marine sponge Craniella sp.</title>
        <authorList>
            <person name="Li L."/>
            <person name="Xu Q.H."/>
            <person name="Lin H.W."/>
            <person name="Lu Y.H."/>
        </authorList>
    </citation>
    <scope>NUCLEOTIDE SEQUENCE [LARGE SCALE GENOMIC DNA]</scope>
    <source>
        <strain evidence="2 3">LHW63021</strain>
    </source>
</reference>
<dbReference type="Proteomes" id="UP000251891">
    <property type="component" value="Unassembled WGS sequence"/>
</dbReference>
<dbReference type="InterPro" id="IPR003607">
    <property type="entry name" value="HD/PDEase_dom"/>
</dbReference>
<dbReference type="Gene3D" id="1.10.3210.10">
    <property type="entry name" value="Hypothetical protein af1432"/>
    <property type="match status" value="1"/>
</dbReference>
<evidence type="ECO:0000313" key="2">
    <source>
        <dbReference type="EMBL" id="RAY11078.1"/>
    </source>
</evidence>
<protein>
    <recommendedName>
        <fullName evidence="1">HD domain-containing protein</fullName>
    </recommendedName>
</protein>
<dbReference type="PANTHER" id="PTHR35569">
    <property type="entry name" value="CYANAMIDE HYDRATASE DDI2-RELATED"/>
    <property type="match status" value="1"/>
</dbReference>
<dbReference type="RefSeq" id="WP_111871777.1">
    <property type="nucleotide sequence ID" value="NZ_QLYX01000021.1"/>
</dbReference>
<dbReference type="PANTHER" id="PTHR35569:SF1">
    <property type="entry name" value="CYANAMIDE HYDRATASE DDI2-RELATED"/>
    <property type="match status" value="1"/>
</dbReference>
<keyword evidence="3" id="KW-1185">Reference proteome</keyword>
<accession>A0A365GWD5</accession>
<sequence length="215" mass="23031">MNDHTLVPDLPDTPAGRSAVELVRSSVSEPVANHSFRSYVFAVLLANHEGMKAHSEFDADLLFHACALHDLGTSASAPGKQRFEVEGADMAAEFLALQGYGPEQVDAVWEAIALHTSGGIADRRGALVYLTHHGIGADFGLGADYVTDAQGQALHARYARLNMATALVDDIIRQASRSPEASAPYSLPGTFLRERSEPGGMTLLEHVSHNSRWGA</sequence>
<dbReference type="OrthoDB" id="8478129at2"/>
<dbReference type="EMBL" id="QLYX01000021">
    <property type="protein sequence ID" value="RAY11078.1"/>
    <property type="molecule type" value="Genomic_DNA"/>
</dbReference>
<proteinExistence type="predicted"/>
<dbReference type="AlphaFoldDB" id="A0A365GWD5"/>
<organism evidence="2 3">
    <name type="scientific">Actinomadura craniellae</name>
    <dbReference type="NCBI Taxonomy" id="2231787"/>
    <lineage>
        <taxon>Bacteria</taxon>
        <taxon>Bacillati</taxon>
        <taxon>Actinomycetota</taxon>
        <taxon>Actinomycetes</taxon>
        <taxon>Streptosporangiales</taxon>
        <taxon>Thermomonosporaceae</taxon>
        <taxon>Actinomadura</taxon>
    </lineage>
</organism>
<dbReference type="SUPFAM" id="SSF109604">
    <property type="entry name" value="HD-domain/PDEase-like"/>
    <property type="match status" value="1"/>
</dbReference>
<evidence type="ECO:0000313" key="3">
    <source>
        <dbReference type="Proteomes" id="UP000251891"/>
    </source>
</evidence>
<evidence type="ECO:0000259" key="1">
    <source>
        <dbReference type="Pfam" id="PF01966"/>
    </source>
</evidence>
<feature type="domain" description="HD" evidence="1">
    <location>
        <begin position="31"/>
        <end position="120"/>
    </location>
</feature>
<name>A0A365GWD5_9ACTN</name>
<dbReference type="InterPro" id="IPR006674">
    <property type="entry name" value="HD_domain"/>
</dbReference>